<evidence type="ECO:0000313" key="2">
    <source>
        <dbReference type="EMBL" id="MBC8432833.1"/>
    </source>
</evidence>
<reference evidence="2 3" key="1">
    <citation type="submission" date="2020-08" db="EMBL/GenBank/DDBJ databases">
        <title>Bridging the membrane lipid divide: bacteria of the FCB group superphylum have the potential to synthesize archaeal ether lipids.</title>
        <authorList>
            <person name="Villanueva L."/>
            <person name="Von Meijenfeldt F.A.B."/>
            <person name="Westbye A.B."/>
            <person name="Yadav S."/>
            <person name="Hopmans E.C."/>
            <person name="Dutilh B.E."/>
            <person name="Sinninghe Damste J.S."/>
        </authorList>
    </citation>
    <scope>NUCLEOTIDE SEQUENCE [LARGE SCALE GENOMIC DNA]</scope>
    <source>
        <strain evidence="2">NIOZ-UU17</strain>
    </source>
</reference>
<name>A0A8J6TQU5_9BACT</name>
<keyword evidence="1" id="KW-1133">Transmembrane helix</keyword>
<keyword evidence="1" id="KW-0812">Transmembrane</keyword>
<dbReference type="Pfam" id="PF07963">
    <property type="entry name" value="N_methyl"/>
    <property type="match status" value="1"/>
</dbReference>
<organism evidence="2 3">
    <name type="scientific">Candidatus Desulfatibia vada</name>
    <dbReference type="NCBI Taxonomy" id="2841696"/>
    <lineage>
        <taxon>Bacteria</taxon>
        <taxon>Pseudomonadati</taxon>
        <taxon>Thermodesulfobacteriota</taxon>
        <taxon>Desulfobacteria</taxon>
        <taxon>Desulfobacterales</taxon>
        <taxon>Desulfobacterales incertae sedis</taxon>
        <taxon>Candidatus Desulfatibia</taxon>
    </lineage>
</organism>
<comment type="caution">
    <text evidence="2">The sequence shown here is derived from an EMBL/GenBank/DDBJ whole genome shotgun (WGS) entry which is preliminary data.</text>
</comment>
<dbReference type="EMBL" id="JACNIG010000247">
    <property type="protein sequence ID" value="MBC8432833.1"/>
    <property type="molecule type" value="Genomic_DNA"/>
</dbReference>
<dbReference type="InterPro" id="IPR045584">
    <property type="entry name" value="Pilin-like"/>
</dbReference>
<dbReference type="Proteomes" id="UP000605201">
    <property type="component" value="Unassembled WGS sequence"/>
</dbReference>
<accession>A0A8J6TQU5</accession>
<proteinExistence type="predicted"/>
<dbReference type="InterPro" id="IPR012902">
    <property type="entry name" value="N_methyl_site"/>
</dbReference>
<dbReference type="SUPFAM" id="SSF54523">
    <property type="entry name" value="Pili subunits"/>
    <property type="match status" value="1"/>
</dbReference>
<dbReference type="AlphaFoldDB" id="A0A8J6TQU5"/>
<sequence>MIRLVTAGGRGGFTLVELMVAIAIGGVLLTATYELLNTNSKLYYSKENTMVMTQDLRAATDILVRELRMAGCNPTGAGGIGFQNDTSATLIHFTMDFDGDGATTGTNEEIEYYIYSQNQIQSLGRRTGGAVGLVAEYITALAFVYYDSTGAAFTPASATDFNNIFAVDISITAETPKADAITLAKKTDSMTTRVRIRNAGLQ</sequence>
<dbReference type="NCBIfam" id="TIGR02532">
    <property type="entry name" value="IV_pilin_GFxxxE"/>
    <property type="match status" value="1"/>
</dbReference>
<dbReference type="PROSITE" id="PS00409">
    <property type="entry name" value="PROKAR_NTER_METHYL"/>
    <property type="match status" value="1"/>
</dbReference>
<evidence type="ECO:0000256" key="1">
    <source>
        <dbReference type="SAM" id="Phobius"/>
    </source>
</evidence>
<gene>
    <name evidence="2" type="ORF">H8D96_13055</name>
</gene>
<evidence type="ECO:0000313" key="3">
    <source>
        <dbReference type="Proteomes" id="UP000605201"/>
    </source>
</evidence>
<protein>
    <submittedName>
        <fullName evidence="2">Prepilin-type N-terminal cleavage/methylation domain-containing protein</fullName>
    </submittedName>
</protein>
<feature type="transmembrane region" description="Helical" evidence="1">
    <location>
        <begin position="12"/>
        <end position="36"/>
    </location>
</feature>
<keyword evidence="1" id="KW-0472">Membrane</keyword>